<feature type="compositionally biased region" description="Low complexity" evidence="6">
    <location>
        <begin position="442"/>
        <end position="462"/>
    </location>
</feature>
<dbReference type="InterPro" id="IPR001314">
    <property type="entry name" value="Peptidase_S1A"/>
</dbReference>
<evidence type="ECO:0000259" key="7">
    <source>
        <dbReference type="PROSITE" id="PS50240"/>
    </source>
</evidence>
<keyword evidence="9" id="KW-1185">Reference proteome</keyword>
<keyword evidence="2 5" id="KW-0378">Hydrolase</keyword>
<organism evidence="8 9">
    <name type="scientific">Ladona fulva</name>
    <name type="common">Scarce chaser dragonfly</name>
    <name type="synonym">Libellula fulva</name>
    <dbReference type="NCBI Taxonomy" id="123851"/>
    <lineage>
        <taxon>Eukaryota</taxon>
        <taxon>Metazoa</taxon>
        <taxon>Ecdysozoa</taxon>
        <taxon>Arthropoda</taxon>
        <taxon>Hexapoda</taxon>
        <taxon>Insecta</taxon>
        <taxon>Pterygota</taxon>
        <taxon>Palaeoptera</taxon>
        <taxon>Odonata</taxon>
        <taxon>Epiprocta</taxon>
        <taxon>Anisoptera</taxon>
        <taxon>Libelluloidea</taxon>
        <taxon>Libellulidae</taxon>
        <taxon>Ladona</taxon>
    </lineage>
</organism>
<dbReference type="PANTHER" id="PTHR24253">
    <property type="entry name" value="TRANSMEMBRANE PROTEASE SERINE"/>
    <property type="match status" value="1"/>
</dbReference>
<dbReference type="FunFam" id="2.40.10.10:FF:000006">
    <property type="entry name" value="Serine proteinase stubble"/>
    <property type="match status" value="1"/>
</dbReference>
<feature type="region of interest" description="Disordered" evidence="6">
    <location>
        <begin position="357"/>
        <end position="536"/>
    </location>
</feature>
<dbReference type="Pfam" id="PF00089">
    <property type="entry name" value="Trypsin"/>
    <property type="match status" value="1"/>
</dbReference>
<keyword evidence="4" id="KW-1015">Disulfide bond</keyword>
<feature type="compositionally biased region" description="Low complexity" evidence="6">
    <location>
        <begin position="492"/>
        <end position="527"/>
    </location>
</feature>
<reference evidence="8" key="2">
    <citation type="submission" date="2017-10" db="EMBL/GenBank/DDBJ databases">
        <title>Ladona fulva Genome sequencing and assembly.</title>
        <authorList>
            <person name="Murali S."/>
            <person name="Richards S."/>
            <person name="Bandaranaike D."/>
            <person name="Bellair M."/>
            <person name="Blankenburg K."/>
            <person name="Chao H."/>
            <person name="Dinh H."/>
            <person name="Doddapaneni H."/>
            <person name="Dugan-Rocha S."/>
            <person name="Elkadiri S."/>
            <person name="Gnanaolivu R."/>
            <person name="Hernandez B."/>
            <person name="Skinner E."/>
            <person name="Javaid M."/>
            <person name="Lee S."/>
            <person name="Li M."/>
            <person name="Ming W."/>
            <person name="Munidasa M."/>
            <person name="Muniz J."/>
            <person name="Nguyen L."/>
            <person name="Hughes D."/>
            <person name="Osuji N."/>
            <person name="Pu L.-L."/>
            <person name="Puazo M."/>
            <person name="Qu C."/>
            <person name="Quiroz J."/>
            <person name="Raj R."/>
            <person name="Weissenberger G."/>
            <person name="Xin Y."/>
            <person name="Zou X."/>
            <person name="Han Y."/>
            <person name="Worley K."/>
            <person name="Muzny D."/>
            <person name="Gibbs R."/>
        </authorList>
    </citation>
    <scope>NUCLEOTIDE SEQUENCE</scope>
    <source>
        <strain evidence="8">Sampled in the wild</strain>
    </source>
</reference>
<evidence type="ECO:0000256" key="5">
    <source>
        <dbReference type="RuleBase" id="RU363034"/>
    </source>
</evidence>
<dbReference type="Gene3D" id="2.40.10.10">
    <property type="entry name" value="Trypsin-like serine proteases"/>
    <property type="match status" value="1"/>
</dbReference>
<gene>
    <name evidence="8" type="ORF">J437_LFUL013132</name>
</gene>
<name>A0A8K0P524_LADFU</name>
<feature type="region of interest" description="Disordered" evidence="6">
    <location>
        <begin position="130"/>
        <end position="239"/>
    </location>
</feature>
<feature type="compositionally biased region" description="Pro residues" evidence="6">
    <location>
        <begin position="175"/>
        <end position="206"/>
    </location>
</feature>
<evidence type="ECO:0000256" key="1">
    <source>
        <dbReference type="ARBA" id="ARBA00022670"/>
    </source>
</evidence>
<dbReference type="PROSITE" id="PS00135">
    <property type="entry name" value="TRYPSIN_SER"/>
    <property type="match status" value="1"/>
</dbReference>
<dbReference type="EMBL" id="KZ308633">
    <property type="protein sequence ID" value="KAG8232593.1"/>
    <property type="molecule type" value="Genomic_DNA"/>
</dbReference>
<keyword evidence="1 5" id="KW-0645">Protease</keyword>
<comment type="caution">
    <text evidence="8">The sequence shown here is derived from an EMBL/GenBank/DDBJ whole genome shotgun (WGS) entry which is preliminary data.</text>
</comment>
<feature type="compositionally biased region" description="Pro residues" evidence="6">
    <location>
        <begin position="60"/>
        <end position="91"/>
    </location>
</feature>
<evidence type="ECO:0000313" key="8">
    <source>
        <dbReference type="EMBL" id="KAG8232593.1"/>
    </source>
</evidence>
<evidence type="ECO:0000256" key="6">
    <source>
        <dbReference type="SAM" id="MobiDB-lite"/>
    </source>
</evidence>
<dbReference type="Proteomes" id="UP000792457">
    <property type="component" value="Unassembled WGS sequence"/>
</dbReference>
<dbReference type="InterPro" id="IPR009003">
    <property type="entry name" value="Peptidase_S1_PA"/>
</dbReference>
<accession>A0A8K0P524</accession>
<dbReference type="SUPFAM" id="SSF50494">
    <property type="entry name" value="Trypsin-like serine proteases"/>
    <property type="match status" value="1"/>
</dbReference>
<dbReference type="SMART" id="SM00020">
    <property type="entry name" value="Tryp_SPc"/>
    <property type="match status" value="1"/>
</dbReference>
<feature type="compositionally biased region" description="Pro residues" evidence="6">
    <location>
        <begin position="266"/>
        <end position="276"/>
    </location>
</feature>
<protein>
    <recommendedName>
        <fullName evidence="7">Peptidase S1 domain-containing protein</fullName>
    </recommendedName>
</protein>
<keyword evidence="3 5" id="KW-0720">Serine protease</keyword>
<feature type="compositionally biased region" description="Low complexity" evidence="6">
    <location>
        <begin position="361"/>
        <end position="376"/>
    </location>
</feature>
<dbReference type="InterPro" id="IPR001254">
    <property type="entry name" value="Trypsin_dom"/>
</dbReference>
<dbReference type="InterPro" id="IPR018114">
    <property type="entry name" value="TRYPSIN_HIS"/>
</dbReference>
<evidence type="ECO:0000256" key="3">
    <source>
        <dbReference type="ARBA" id="ARBA00022825"/>
    </source>
</evidence>
<dbReference type="InterPro" id="IPR033116">
    <property type="entry name" value="TRYPSIN_SER"/>
</dbReference>
<feature type="compositionally biased region" description="Pro residues" evidence="6">
    <location>
        <begin position="148"/>
        <end position="159"/>
    </location>
</feature>
<feature type="region of interest" description="Disordered" evidence="6">
    <location>
        <begin position="251"/>
        <end position="321"/>
    </location>
</feature>
<feature type="compositionally biased region" description="Low complexity" evidence="6">
    <location>
        <begin position="277"/>
        <end position="304"/>
    </location>
</feature>
<proteinExistence type="predicted"/>
<dbReference type="InterPro" id="IPR043504">
    <property type="entry name" value="Peptidase_S1_PA_chymotrypsin"/>
</dbReference>
<dbReference type="PROSITE" id="PS50240">
    <property type="entry name" value="TRYPSIN_DOM"/>
    <property type="match status" value="1"/>
</dbReference>
<dbReference type="PROSITE" id="PS00134">
    <property type="entry name" value="TRYPSIN_HIS"/>
    <property type="match status" value="1"/>
</dbReference>
<feature type="compositionally biased region" description="Pro residues" evidence="6">
    <location>
        <begin position="214"/>
        <end position="224"/>
    </location>
</feature>
<dbReference type="CDD" id="cd00190">
    <property type="entry name" value="Tryp_SPc"/>
    <property type="match status" value="1"/>
</dbReference>
<feature type="compositionally biased region" description="Low complexity" evidence="6">
    <location>
        <begin position="397"/>
        <end position="431"/>
    </location>
</feature>
<dbReference type="PANTHER" id="PTHR24253:SF145">
    <property type="entry name" value="SERINE PROTEASE FILZIG"/>
    <property type="match status" value="1"/>
</dbReference>
<reference evidence="8" key="1">
    <citation type="submission" date="2013-04" db="EMBL/GenBank/DDBJ databases">
        <authorList>
            <person name="Qu J."/>
            <person name="Murali S.C."/>
            <person name="Bandaranaike D."/>
            <person name="Bellair M."/>
            <person name="Blankenburg K."/>
            <person name="Chao H."/>
            <person name="Dinh H."/>
            <person name="Doddapaneni H."/>
            <person name="Downs B."/>
            <person name="Dugan-Rocha S."/>
            <person name="Elkadiri S."/>
            <person name="Gnanaolivu R.D."/>
            <person name="Hernandez B."/>
            <person name="Javaid M."/>
            <person name="Jayaseelan J.C."/>
            <person name="Lee S."/>
            <person name="Li M."/>
            <person name="Ming W."/>
            <person name="Munidasa M."/>
            <person name="Muniz J."/>
            <person name="Nguyen L."/>
            <person name="Ongeri F."/>
            <person name="Osuji N."/>
            <person name="Pu L.-L."/>
            <person name="Puazo M."/>
            <person name="Qu C."/>
            <person name="Quiroz J."/>
            <person name="Raj R."/>
            <person name="Weissenberger G."/>
            <person name="Xin Y."/>
            <person name="Zou X."/>
            <person name="Han Y."/>
            <person name="Richards S."/>
            <person name="Worley K."/>
            <person name="Muzny D."/>
            <person name="Gibbs R."/>
        </authorList>
    </citation>
    <scope>NUCLEOTIDE SEQUENCE</scope>
    <source>
        <strain evidence="8">Sampled in the wild</strain>
    </source>
</reference>
<dbReference type="AlphaFoldDB" id="A0A8K0P524"/>
<dbReference type="PRINTS" id="PR00722">
    <property type="entry name" value="CHYMOTRYPSIN"/>
</dbReference>
<sequence length="798" mass="85765">MFGGYRIMPRPCNSSSGEEGICMFNHECQNRRGEVLSTCMDGFLFGACCRLPPGVTLPPALPLPPSTARPTRPPTPPRPTPATPTPPPYPPSSGLLNPGLLTDTVLVYENGTVLNDTEIIPLEIFYPPSRHPPTPKPPHFASWSKRPPGTPPVTDPPNLPGAIEHIISMLDGQPPKAPSPTSFPPTRDPPPTGPARPPQTRPPPPTVIVLGPLHPHPLPHPDILPPYASMRPATTAKPAMQEEDDLKIDDETSEISPSDSQEGLVPPQPVPQPPTASTPTTASPTTTTTSEPSTTKSTTTARVPSRPPPTTTPIEGTTPIFEDPALHDKVSALVSNIVSSLAVDFHALQDVVLGENTTGGVRPIRPPSSTVSTTTRRPTRPPVEAVVAENAPEPTKPTGTRPQRPQGTRPTRPTSATPKPTRPPSGSGTPKPTRPTRPTRPPSSNSRPTKPTRPPSTLSTTKRPTRRPTKRPTTTTTPKPPPTEALIAEVEPPSTTAPPKRTTTTQAPTTTSTTTPTTAAPPATTTPERPVGDFRNECGVRPLMKTSGKKAGRIVGGKGSTFGEWPWQVLVRESTWLGLFTKNKCGGVLITTRYVMTAAHCQPGFLASLIAVFGEYDLTSELESRRAVTRNVRRVIVHRRYDAATFENDLALLELDSPVTYQQHIVPICMPKDGEEFTGRIATVTGWGRLRYGGGVPNVLQEVQVPVMENNVCQEMFRTAGHAKTILTSFVCAGYANGQKDSCEGDSGGPLMTERDDGRWVLIGTVSHGIKCAAPYLPGVYMRTTYYKPWLHSITGVE</sequence>
<feature type="domain" description="Peptidase S1" evidence="7">
    <location>
        <begin position="554"/>
        <end position="796"/>
    </location>
</feature>
<dbReference type="GO" id="GO:0006508">
    <property type="term" value="P:proteolysis"/>
    <property type="evidence" value="ECO:0007669"/>
    <property type="project" value="UniProtKB-KW"/>
</dbReference>
<evidence type="ECO:0000256" key="2">
    <source>
        <dbReference type="ARBA" id="ARBA00022801"/>
    </source>
</evidence>
<feature type="region of interest" description="Disordered" evidence="6">
    <location>
        <begin position="60"/>
        <end position="95"/>
    </location>
</feature>
<feature type="compositionally biased region" description="Pro residues" evidence="6">
    <location>
        <begin position="432"/>
        <end position="441"/>
    </location>
</feature>
<dbReference type="OrthoDB" id="414661at2759"/>
<evidence type="ECO:0000313" key="9">
    <source>
        <dbReference type="Proteomes" id="UP000792457"/>
    </source>
</evidence>
<dbReference type="GO" id="GO:0004252">
    <property type="term" value="F:serine-type endopeptidase activity"/>
    <property type="evidence" value="ECO:0007669"/>
    <property type="project" value="InterPro"/>
</dbReference>
<evidence type="ECO:0000256" key="4">
    <source>
        <dbReference type="ARBA" id="ARBA00023157"/>
    </source>
</evidence>